<accession>A0AAV4SMV3</accession>
<evidence type="ECO:0000313" key="2">
    <source>
        <dbReference type="EMBL" id="GIY34181.1"/>
    </source>
</evidence>
<reference evidence="2 3" key="1">
    <citation type="submission" date="2021-06" db="EMBL/GenBank/DDBJ databases">
        <title>Caerostris extrusa draft genome.</title>
        <authorList>
            <person name="Kono N."/>
            <person name="Arakawa K."/>
        </authorList>
    </citation>
    <scope>NUCLEOTIDE SEQUENCE [LARGE SCALE GENOMIC DNA]</scope>
</reference>
<evidence type="ECO:0000313" key="3">
    <source>
        <dbReference type="Proteomes" id="UP001054945"/>
    </source>
</evidence>
<evidence type="ECO:0000256" key="1">
    <source>
        <dbReference type="SAM" id="Coils"/>
    </source>
</evidence>
<proteinExistence type="predicted"/>
<organism evidence="2 3">
    <name type="scientific">Caerostris extrusa</name>
    <name type="common">Bark spider</name>
    <name type="synonym">Caerostris bankana</name>
    <dbReference type="NCBI Taxonomy" id="172846"/>
    <lineage>
        <taxon>Eukaryota</taxon>
        <taxon>Metazoa</taxon>
        <taxon>Ecdysozoa</taxon>
        <taxon>Arthropoda</taxon>
        <taxon>Chelicerata</taxon>
        <taxon>Arachnida</taxon>
        <taxon>Araneae</taxon>
        <taxon>Araneomorphae</taxon>
        <taxon>Entelegynae</taxon>
        <taxon>Araneoidea</taxon>
        <taxon>Araneidae</taxon>
        <taxon>Caerostris</taxon>
    </lineage>
</organism>
<name>A0AAV4SMV3_CAEEX</name>
<keyword evidence="1" id="KW-0175">Coiled coil</keyword>
<protein>
    <submittedName>
        <fullName evidence="2">PACT_coil_coil domain-containing protein</fullName>
    </submittedName>
</protein>
<comment type="caution">
    <text evidence="2">The sequence shown here is derived from an EMBL/GenBank/DDBJ whole genome shotgun (WGS) entry which is preliminary data.</text>
</comment>
<gene>
    <name evidence="2" type="primary">AVEN_197882_3</name>
    <name evidence="2" type="ORF">CEXT_492041</name>
</gene>
<dbReference type="AlphaFoldDB" id="A0AAV4SMV3"/>
<feature type="coiled-coil region" evidence="1">
    <location>
        <begin position="144"/>
        <end position="182"/>
    </location>
</feature>
<dbReference type="EMBL" id="BPLR01009740">
    <property type="protein sequence ID" value="GIY34181.1"/>
    <property type="molecule type" value="Genomic_DNA"/>
</dbReference>
<keyword evidence="3" id="KW-1185">Reference proteome</keyword>
<sequence length="320" mass="36182">MDDERRKKIEAGRQKFAKFKKKRLKNETKMLRRILYLPQQLETLTCKIMMKHLFQSSSSIESLTMKAESSASSNNEMNTNLAMENFLQLSEGSDDAVHLVKADSKLVSLYDEKIKHYQSAIHRKDSLIQTLSERLASVMKVHNANSGNEEVKNLQEEISLLHQQMKEAAEMLQKQKSVMECRVESVSIEEAKELCEVSVQVEASLDALEELLYIILRLLNSLNVNNGCGDGNLPRFNVLDQQPNAYLSDMSSLLKKLETLSAVTQLVESLVNISSTRTSIEGAGDFHVANFRAIFLKAIEFGEAEMLEPDISKMKVSYPT</sequence>
<dbReference type="Proteomes" id="UP001054945">
    <property type="component" value="Unassembled WGS sequence"/>
</dbReference>